<reference evidence="2 3" key="1">
    <citation type="journal article" date="2016" name="Arch. Microbiol.">
        <title>Streptomyces zhihengii sp. nov., isolated from rhizospheric soil of Psammosilene tunicoides.</title>
        <authorList>
            <person name="Huang M.J."/>
            <person name="Fei J.J."/>
            <person name="Salam N."/>
            <person name="Kim C.J."/>
            <person name="Hozzein W.N."/>
            <person name="Xiao M."/>
            <person name="Huang H.Q."/>
            <person name="Li W.J."/>
        </authorList>
    </citation>
    <scope>NUCLEOTIDE SEQUENCE [LARGE SCALE GENOMIC DNA]</scope>
    <source>
        <strain evidence="2 3">YIM T102</strain>
    </source>
</reference>
<name>A0ABS2UY79_9ACTN</name>
<evidence type="ECO:0000313" key="3">
    <source>
        <dbReference type="Proteomes" id="UP000664109"/>
    </source>
</evidence>
<evidence type="ECO:0000259" key="1">
    <source>
        <dbReference type="Pfam" id="PF04149"/>
    </source>
</evidence>
<proteinExistence type="predicted"/>
<dbReference type="EMBL" id="JAFEJA010000001">
    <property type="protein sequence ID" value="MBM9622481.1"/>
    <property type="molecule type" value="Genomic_DNA"/>
</dbReference>
<dbReference type="RefSeq" id="WP_205376214.1">
    <property type="nucleotide sequence ID" value="NZ_JAFEJA010000001.1"/>
</dbReference>
<dbReference type="Pfam" id="PF04149">
    <property type="entry name" value="DUF397"/>
    <property type="match status" value="1"/>
</dbReference>
<sequence length="71" mass="7053">MASGRIDLDAVAWRTSRYSNGDGGECVEVADGLPGLVPVRDSTRPGGPVVVVGGTARAVFVGALDAPAATA</sequence>
<keyword evidence="3" id="KW-1185">Reference proteome</keyword>
<comment type="caution">
    <text evidence="2">The sequence shown here is derived from an EMBL/GenBank/DDBJ whole genome shotgun (WGS) entry which is preliminary data.</text>
</comment>
<dbReference type="InterPro" id="IPR007278">
    <property type="entry name" value="DUF397"/>
</dbReference>
<dbReference type="Proteomes" id="UP000664109">
    <property type="component" value="Unassembled WGS sequence"/>
</dbReference>
<gene>
    <name evidence="2" type="ORF">JE024_27835</name>
</gene>
<evidence type="ECO:0000313" key="2">
    <source>
        <dbReference type="EMBL" id="MBM9622481.1"/>
    </source>
</evidence>
<organism evidence="2 3">
    <name type="scientific">Streptomyces zhihengii</name>
    <dbReference type="NCBI Taxonomy" id="1818004"/>
    <lineage>
        <taxon>Bacteria</taxon>
        <taxon>Bacillati</taxon>
        <taxon>Actinomycetota</taxon>
        <taxon>Actinomycetes</taxon>
        <taxon>Kitasatosporales</taxon>
        <taxon>Streptomycetaceae</taxon>
        <taxon>Streptomyces</taxon>
    </lineage>
</organism>
<feature type="domain" description="DUF397" evidence="1">
    <location>
        <begin position="12"/>
        <end position="64"/>
    </location>
</feature>
<protein>
    <submittedName>
        <fullName evidence="2">DUF397 domain-containing protein</fullName>
    </submittedName>
</protein>
<accession>A0ABS2UY79</accession>